<accession>A0A3E2V637</accession>
<sequence length="68" mass="8143">MQQWQCLKLRVVLKKDALNRWPTRKAILHPQLITYNQDVIIQIDISQKKKPSYTNPVERPKYNHISES</sequence>
<gene>
    <name evidence="1" type="ORF">DW905_06150</name>
</gene>
<reference evidence="1 2" key="1">
    <citation type="submission" date="2018-08" db="EMBL/GenBank/DDBJ databases">
        <title>A genome reference for cultivated species of the human gut microbiota.</title>
        <authorList>
            <person name="Zou Y."/>
            <person name="Xue W."/>
            <person name="Luo G."/>
        </authorList>
    </citation>
    <scope>NUCLEOTIDE SEQUENCE [LARGE SCALE GENOMIC DNA]</scope>
    <source>
        <strain evidence="1 2">AM42-11AC</strain>
    </source>
</reference>
<evidence type="ECO:0000313" key="2">
    <source>
        <dbReference type="Proteomes" id="UP000261079"/>
    </source>
</evidence>
<evidence type="ECO:0000313" key="1">
    <source>
        <dbReference type="EMBL" id="RGC06015.1"/>
    </source>
</evidence>
<protein>
    <submittedName>
        <fullName evidence="1">Uncharacterized protein</fullName>
    </submittedName>
</protein>
<name>A0A3E2V637_9FIRM</name>
<dbReference type="AlphaFoldDB" id="A0A3E2V637"/>
<organism evidence="1 2">
    <name type="scientific">Faecalibacterium prausnitzii</name>
    <dbReference type="NCBI Taxonomy" id="853"/>
    <lineage>
        <taxon>Bacteria</taxon>
        <taxon>Bacillati</taxon>
        <taxon>Bacillota</taxon>
        <taxon>Clostridia</taxon>
        <taxon>Eubacteriales</taxon>
        <taxon>Oscillospiraceae</taxon>
        <taxon>Faecalibacterium</taxon>
    </lineage>
</organism>
<proteinExistence type="predicted"/>
<dbReference type="Proteomes" id="UP000261079">
    <property type="component" value="Unassembled WGS sequence"/>
</dbReference>
<dbReference type="EMBL" id="QVEZ01000003">
    <property type="protein sequence ID" value="RGC06015.1"/>
    <property type="molecule type" value="Genomic_DNA"/>
</dbReference>
<comment type="caution">
    <text evidence="1">The sequence shown here is derived from an EMBL/GenBank/DDBJ whole genome shotgun (WGS) entry which is preliminary data.</text>
</comment>